<keyword evidence="13" id="KW-1185">Reference proteome</keyword>
<feature type="domain" description="HAMP" evidence="11">
    <location>
        <begin position="371"/>
        <end position="423"/>
    </location>
</feature>
<dbReference type="Gene3D" id="1.10.287.950">
    <property type="entry name" value="Methyl-accepting chemotaxis protein"/>
    <property type="match status" value="1"/>
</dbReference>
<evidence type="ECO:0000256" key="3">
    <source>
        <dbReference type="ARBA" id="ARBA00023136"/>
    </source>
</evidence>
<dbReference type="InterPro" id="IPR003660">
    <property type="entry name" value="HAMP_dom"/>
</dbReference>
<keyword evidence="9" id="KW-1133">Transmembrane helix</keyword>
<sequence>MSLVPKNEDQATNNKMKEKKQKKQKGERTKSKASNPSGKTPFNFKALLASLQDKLPKQINPSKSVGIRLFLIFFIAIMFFVLTIGIMSSQMAKGTIQDNAEQANLQTIVQTSQKLDIVMQKYEENLQQMFLDDEMQNAIMDASLSNLTDYDKFTATNKMRTRLNTLTFSTKGVSAVYMLSADKIVDDVTSGSADINFLATVREEAWFKDLAGATKTVWLNVPSEGKNTQVFRLARSVQSVNSMKRFVLITDVNLDVLNGYLKEVKLGENSKLQMLTQDNIVVGSSVDGDEGKPSEFNLGQSSEPFGSLRTKDASGNSVLASFNTQASGWKLIGTVDAAELTKSADRILMFTMFSLVVVAIIAILIGIWMVRMIAHPLGKLRNLMEEGSRGNLNVRMNTKAKDEIGQLTVSFNVMMENITTLVKQTNHSAQDVLDTATELTQASNKTALSAKEIAVATEEIANGATSLANEAERGNELTENISRQMERVIQTNKEMENSARQVEKSSQQGTEFLGGLMEKTNMTVEMINALTAKVDSLKASTGSVLKVLDVMQNITQQTNILSLNATIEAARAGAAGRGFMVVADEIRQLADQSRQSITMVGEITDTIQKEMNETVKTLSEASPIFQEQIASVQETSQIFVSVQQQMEGFVHHLDSVTASIDQLNESQSVLSEAMSNVSAVAQQSSATSEEVASLSSEQQTVGDQLVQLSNKLENVSTGLKESLSKFTV</sequence>
<evidence type="ECO:0000256" key="8">
    <source>
        <dbReference type="SAM" id="MobiDB-lite"/>
    </source>
</evidence>
<evidence type="ECO:0000259" key="10">
    <source>
        <dbReference type="PROSITE" id="PS50111"/>
    </source>
</evidence>
<evidence type="ECO:0000256" key="2">
    <source>
        <dbReference type="ARBA" id="ARBA00022475"/>
    </source>
</evidence>
<dbReference type="PROSITE" id="PS50111">
    <property type="entry name" value="CHEMOTAXIS_TRANSDUC_2"/>
    <property type="match status" value="1"/>
</dbReference>
<evidence type="ECO:0000256" key="9">
    <source>
        <dbReference type="SAM" id="Phobius"/>
    </source>
</evidence>
<evidence type="ECO:0000313" key="12">
    <source>
        <dbReference type="EMBL" id="MCK8488558.1"/>
    </source>
</evidence>
<dbReference type="SMART" id="SM00304">
    <property type="entry name" value="HAMP"/>
    <property type="match status" value="1"/>
</dbReference>
<dbReference type="Pfam" id="PF00672">
    <property type="entry name" value="HAMP"/>
    <property type="match status" value="1"/>
</dbReference>
<keyword evidence="4 6" id="KW-0807">Transducer</keyword>
<dbReference type="Pfam" id="PF00015">
    <property type="entry name" value="MCPsignal"/>
    <property type="match status" value="1"/>
</dbReference>
<dbReference type="Gene3D" id="1.10.8.500">
    <property type="entry name" value="HAMP domain in histidine kinase"/>
    <property type="match status" value="1"/>
</dbReference>
<evidence type="ECO:0000313" key="13">
    <source>
        <dbReference type="Proteomes" id="UP001139534"/>
    </source>
</evidence>
<evidence type="ECO:0000256" key="5">
    <source>
        <dbReference type="ARBA" id="ARBA00029447"/>
    </source>
</evidence>
<accession>A0A9X1Y380</accession>
<dbReference type="PANTHER" id="PTHR32089">
    <property type="entry name" value="METHYL-ACCEPTING CHEMOTAXIS PROTEIN MCPB"/>
    <property type="match status" value="1"/>
</dbReference>
<comment type="similarity">
    <text evidence="5">Belongs to the methyl-accepting chemotaxis (MCP) protein family.</text>
</comment>
<dbReference type="PANTHER" id="PTHR32089:SF112">
    <property type="entry name" value="LYSOZYME-LIKE PROTEIN-RELATED"/>
    <property type="match status" value="1"/>
</dbReference>
<keyword evidence="7" id="KW-0175">Coiled coil</keyword>
<dbReference type="Gene3D" id="3.30.450.20">
    <property type="entry name" value="PAS domain"/>
    <property type="match status" value="1"/>
</dbReference>
<reference evidence="12" key="1">
    <citation type="submission" date="2022-04" db="EMBL/GenBank/DDBJ databases">
        <authorList>
            <person name="Seo M.-J."/>
        </authorList>
    </citation>
    <scope>NUCLEOTIDE SEQUENCE</scope>
    <source>
        <strain evidence="12">MBLB2552</strain>
    </source>
</reference>
<evidence type="ECO:0000256" key="7">
    <source>
        <dbReference type="SAM" id="Coils"/>
    </source>
</evidence>
<proteinExistence type="inferred from homology"/>
<dbReference type="CDD" id="cd06225">
    <property type="entry name" value="HAMP"/>
    <property type="match status" value="1"/>
</dbReference>
<feature type="region of interest" description="Disordered" evidence="8">
    <location>
        <begin position="1"/>
        <end position="41"/>
    </location>
</feature>
<feature type="coiled-coil region" evidence="7">
    <location>
        <begin position="478"/>
        <end position="505"/>
    </location>
</feature>
<protein>
    <submittedName>
        <fullName evidence="12">Methyl-accepting chemotaxis protein</fullName>
    </submittedName>
</protein>
<evidence type="ECO:0000256" key="1">
    <source>
        <dbReference type="ARBA" id="ARBA00004236"/>
    </source>
</evidence>
<dbReference type="RefSeq" id="WP_248552632.1">
    <property type="nucleotide sequence ID" value="NZ_JALPRK010000014.1"/>
</dbReference>
<dbReference type="SMART" id="SM00283">
    <property type="entry name" value="MA"/>
    <property type="match status" value="1"/>
</dbReference>
<dbReference type="GO" id="GO:0007165">
    <property type="term" value="P:signal transduction"/>
    <property type="evidence" value="ECO:0007669"/>
    <property type="project" value="UniProtKB-KW"/>
</dbReference>
<name>A0A9X1Y380_9BACL</name>
<feature type="domain" description="Methyl-accepting transducer" evidence="10">
    <location>
        <begin position="442"/>
        <end position="699"/>
    </location>
</feature>
<keyword evidence="3 9" id="KW-0472">Membrane</keyword>
<feature type="transmembrane region" description="Helical" evidence="9">
    <location>
        <begin position="65"/>
        <end position="87"/>
    </location>
</feature>
<dbReference type="SUPFAM" id="SSF58104">
    <property type="entry name" value="Methyl-accepting chemotaxis protein (MCP) signaling domain"/>
    <property type="match status" value="1"/>
</dbReference>
<evidence type="ECO:0000259" key="11">
    <source>
        <dbReference type="PROSITE" id="PS50885"/>
    </source>
</evidence>
<dbReference type="EMBL" id="JALPRK010000014">
    <property type="protein sequence ID" value="MCK8488558.1"/>
    <property type="molecule type" value="Genomic_DNA"/>
</dbReference>
<dbReference type="AlphaFoldDB" id="A0A9X1Y380"/>
<keyword evidence="9" id="KW-0812">Transmembrane</keyword>
<evidence type="ECO:0000256" key="6">
    <source>
        <dbReference type="PROSITE-ProRule" id="PRU00284"/>
    </source>
</evidence>
<evidence type="ECO:0000256" key="4">
    <source>
        <dbReference type="ARBA" id="ARBA00023224"/>
    </source>
</evidence>
<gene>
    <name evidence="12" type="ORF">M0651_15390</name>
</gene>
<feature type="transmembrane region" description="Helical" evidence="9">
    <location>
        <begin position="347"/>
        <end position="370"/>
    </location>
</feature>
<dbReference type="Proteomes" id="UP001139534">
    <property type="component" value="Unassembled WGS sequence"/>
</dbReference>
<dbReference type="PROSITE" id="PS50885">
    <property type="entry name" value="HAMP"/>
    <property type="match status" value="1"/>
</dbReference>
<dbReference type="InterPro" id="IPR004089">
    <property type="entry name" value="MCPsignal_dom"/>
</dbReference>
<comment type="subcellular location">
    <subcellularLocation>
        <location evidence="1">Cell membrane</location>
    </subcellularLocation>
</comment>
<comment type="caution">
    <text evidence="12">The sequence shown here is derived from an EMBL/GenBank/DDBJ whole genome shotgun (WGS) entry which is preliminary data.</text>
</comment>
<dbReference type="GO" id="GO:0005886">
    <property type="term" value="C:plasma membrane"/>
    <property type="evidence" value="ECO:0007669"/>
    <property type="project" value="UniProtKB-SubCell"/>
</dbReference>
<keyword evidence="2" id="KW-1003">Cell membrane</keyword>
<organism evidence="12 13">
    <name type="scientific">Paenibacillus mellifer</name>
    <dbReference type="NCBI Taxonomy" id="2937794"/>
    <lineage>
        <taxon>Bacteria</taxon>
        <taxon>Bacillati</taxon>
        <taxon>Bacillota</taxon>
        <taxon>Bacilli</taxon>
        <taxon>Bacillales</taxon>
        <taxon>Paenibacillaceae</taxon>
        <taxon>Paenibacillus</taxon>
    </lineage>
</organism>